<feature type="domain" description="Purine catabolism PurC-like" evidence="1">
    <location>
        <begin position="32"/>
        <end position="130"/>
    </location>
</feature>
<dbReference type="RefSeq" id="WP_191712787.1">
    <property type="nucleotide sequence ID" value="NZ_JACSPX010000001.1"/>
</dbReference>
<dbReference type="PANTHER" id="PTHR33744:SF1">
    <property type="entry name" value="DNA-BINDING TRANSCRIPTIONAL ACTIVATOR ADER"/>
    <property type="match status" value="1"/>
</dbReference>
<dbReference type="Pfam" id="PF13556">
    <property type="entry name" value="HTH_30"/>
    <property type="match status" value="1"/>
</dbReference>
<evidence type="ECO:0000259" key="2">
    <source>
        <dbReference type="Pfam" id="PF13556"/>
    </source>
</evidence>
<keyword evidence="4" id="KW-1185">Reference proteome</keyword>
<accession>A0ABR8W5X8</accession>
<sequence length="501" mass="52831">MEIATPPTLRTLLGNGDLRLSLVSAERSLADGALDRPVRGVHSSDLVDPTPFLADDLVLMTTGSQFADHDERGVGDYVARLVHRGVRALGFGSGVHRVGPPDELVAACAASGLALFDVPYDIPFLAVARAHAEAMASHAYARRTWALEVQRALAVAALRPRGLEATLAELARRLGCWVGLFDSSGTIAQEHPASLAGGADAVADAVAELLGRGTTATRSLEEGERTVTLYTLGRSSQLKGVIAVDLRPIDAEARAVITTVIAMAGLALEQSEQLARGRRRMHTQLLASLRADDPTLARRTLGALPPAPMVVATAADAPVEAIVGWFERQRAVGGTVSFVAEDADGLTICLGASSRALLDQVAGRFGIRIGVSEPAEYSAFSHAHAQATTALQRSGGDGVIEYHDVESGGVLDALVSAETRTLARTRLAPLRAHDATTGAELERTLRVWLEQDARAEQTAASLGIHRHTLRSRIAQAAVLLGTDLTSFPARAELWATLRAAG</sequence>
<evidence type="ECO:0000313" key="4">
    <source>
        <dbReference type="Proteomes" id="UP000611521"/>
    </source>
</evidence>
<proteinExistence type="predicted"/>
<dbReference type="Gene3D" id="1.10.10.2840">
    <property type="entry name" value="PucR C-terminal helix-turn-helix domain"/>
    <property type="match status" value="1"/>
</dbReference>
<gene>
    <name evidence="3" type="ORF">H9633_08585</name>
</gene>
<dbReference type="InterPro" id="IPR051448">
    <property type="entry name" value="CdaR-like_regulators"/>
</dbReference>
<reference evidence="3 4" key="1">
    <citation type="submission" date="2020-08" db="EMBL/GenBank/DDBJ databases">
        <title>A Genomic Blueprint of the Chicken Gut Microbiome.</title>
        <authorList>
            <person name="Gilroy R."/>
            <person name="Ravi A."/>
            <person name="Getino M."/>
            <person name="Pursley I."/>
            <person name="Horton D.L."/>
            <person name="Alikhan N.-F."/>
            <person name="Baker D."/>
            <person name="Gharbi K."/>
            <person name="Hall N."/>
            <person name="Watson M."/>
            <person name="Adriaenssens E.M."/>
            <person name="Foster-Nyarko E."/>
            <person name="Jarju S."/>
            <person name="Secka A."/>
            <person name="Antonio M."/>
            <person name="Oren A."/>
            <person name="Chaudhuri R."/>
            <person name="La Ragione R.M."/>
            <person name="Hildebrand F."/>
            <person name="Pallen M.J."/>
        </authorList>
    </citation>
    <scope>NUCLEOTIDE SEQUENCE [LARGE SCALE GENOMIC DNA]</scope>
    <source>
        <strain evidence="3 4">Re1</strain>
    </source>
</reference>
<dbReference type="InterPro" id="IPR012914">
    <property type="entry name" value="PucR_dom"/>
</dbReference>
<name>A0ABR8W5X8_9MICO</name>
<evidence type="ECO:0000313" key="3">
    <source>
        <dbReference type="EMBL" id="MBD8012358.1"/>
    </source>
</evidence>
<dbReference type="InterPro" id="IPR042070">
    <property type="entry name" value="PucR_C-HTH_sf"/>
</dbReference>
<dbReference type="Proteomes" id="UP000611521">
    <property type="component" value="Unassembled WGS sequence"/>
</dbReference>
<comment type="caution">
    <text evidence="3">The sequence shown here is derived from an EMBL/GenBank/DDBJ whole genome shotgun (WGS) entry which is preliminary data.</text>
</comment>
<dbReference type="PANTHER" id="PTHR33744">
    <property type="entry name" value="CARBOHYDRATE DIACID REGULATOR"/>
    <property type="match status" value="1"/>
</dbReference>
<dbReference type="Pfam" id="PF07905">
    <property type="entry name" value="PucR"/>
    <property type="match status" value="1"/>
</dbReference>
<protein>
    <submittedName>
        <fullName evidence="3">PucR family transcriptional regulator</fullName>
    </submittedName>
</protein>
<evidence type="ECO:0000259" key="1">
    <source>
        <dbReference type="Pfam" id="PF07905"/>
    </source>
</evidence>
<organism evidence="3 4">
    <name type="scientific">Microbacterium commune</name>
    <dbReference type="NCBI Taxonomy" id="2762219"/>
    <lineage>
        <taxon>Bacteria</taxon>
        <taxon>Bacillati</taxon>
        <taxon>Actinomycetota</taxon>
        <taxon>Actinomycetes</taxon>
        <taxon>Micrococcales</taxon>
        <taxon>Microbacteriaceae</taxon>
        <taxon>Microbacterium</taxon>
    </lineage>
</organism>
<dbReference type="InterPro" id="IPR025736">
    <property type="entry name" value="PucR_C-HTH_dom"/>
</dbReference>
<dbReference type="EMBL" id="JACSPX010000001">
    <property type="protein sequence ID" value="MBD8012358.1"/>
    <property type="molecule type" value="Genomic_DNA"/>
</dbReference>
<feature type="domain" description="PucR C-terminal helix-turn-helix" evidence="2">
    <location>
        <begin position="443"/>
        <end position="499"/>
    </location>
</feature>